<evidence type="ECO:0000313" key="10">
    <source>
        <dbReference type="Proteomes" id="UP000187406"/>
    </source>
</evidence>
<keyword evidence="4" id="KW-0804">Transcription</keyword>
<dbReference type="Proteomes" id="UP000187406">
    <property type="component" value="Unassembled WGS sequence"/>
</dbReference>
<dbReference type="GO" id="GO:0003700">
    <property type="term" value="F:DNA-binding transcription factor activity"/>
    <property type="evidence" value="ECO:0007669"/>
    <property type="project" value="InterPro"/>
</dbReference>
<keyword evidence="5" id="KW-0539">Nucleus</keyword>
<comment type="caution">
    <text evidence="9">The sequence shown here is derived from an EMBL/GenBank/DDBJ whole genome shotgun (WGS) entry which is preliminary data.</text>
</comment>
<dbReference type="OrthoDB" id="1077642at2759"/>
<evidence type="ECO:0000256" key="1">
    <source>
        <dbReference type="ARBA" id="ARBA00004123"/>
    </source>
</evidence>
<dbReference type="EMBL" id="BDDD01001449">
    <property type="protein sequence ID" value="GAV76133.1"/>
    <property type="molecule type" value="Genomic_DNA"/>
</dbReference>
<feature type="compositionally biased region" description="Polar residues" evidence="7">
    <location>
        <begin position="213"/>
        <end position="224"/>
    </location>
</feature>
<dbReference type="InterPro" id="IPR044810">
    <property type="entry name" value="WRKY_plant"/>
</dbReference>
<feature type="compositionally biased region" description="Polar residues" evidence="7">
    <location>
        <begin position="237"/>
        <end position="246"/>
    </location>
</feature>
<dbReference type="PROSITE" id="PS50811">
    <property type="entry name" value="WRKY"/>
    <property type="match status" value="1"/>
</dbReference>
<gene>
    <name evidence="9" type="ORF">CFOL_v3_19608</name>
</gene>
<feature type="compositionally biased region" description="Polar residues" evidence="7">
    <location>
        <begin position="86"/>
        <end position="95"/>
    </location>
</feature>
<feature type="domain" description="WRKY" evidence="8">
    <location>
        <begin position="140"/>
        <end position="206"/>
    </location>
</feature>
<evidence type="ECO:0000256" key="7">
    <source>
        <dbReference type="SAM" id="MobiDB-lite"/>
    </source>
</evidence>
<name>A0A1Q3C7T0_CEPFO</name>
<dbReference type="PANTHER" id="PTHR32096:SF80">
    <property type="entry name" value="WRKY TRANSCRIPTION FACTOR 27-RELATED"/>
    <property type="match status" value="1"/>
</dbReference>
<evidence type="ECO:0000256" key="5">
    <source>
        <dbReference type="ARBA" id="ARBA00023242"/>
    </source>
</evidence>
<dbReference type="GO" id="GO:0000976">
    <property type="term" value="F:transcription cis-regulatory region binding"/>
    <property type="evidence" value="ECO:0007669"/>
    <property type="project" value="TreeGrafter"/>
</dbReference>
<accession>A0A1Q3C7T0</accession>
<evidence type="ECO:0000256" key="4">
    <source>
        <dbReference type="ARBA" id="ARBA00023163"/>
    </source>
</evidence>
<dbReference type="InParanoid" id="A0A1Q3C7T0"/>
<dbReference type="SUPFAM" id="SSF118290">
    <property type="entry name" value="WRKY DNA-binding domain"/>
    <property type="match status" value="1"/>
</dbReference>
<dbReference type="AlphaFoldDB" id="A0A1Q3C7T0"/>
<proteinExistence type="inferred from homology"/>
<keyword evidence="10" id="KW-1185">Reference proteome</keyword>
<protein>
    <submittedName>
        <fullName evidence="9">WRKY domain-containing protein</fullName>
    </submittedName>
</protein>
<feature type="region of interest" description="Disordered" evidence="7">
    <location>
        <begin position="205"/>
        <end position="266"/>
    </location>
</feature>
<organism evidence="9 10">
    <name type="scientific">Cephalotus follicularis</name>
    <name type="common">Albany pitcher plant</name>
    <dbReference type="NCBI Taxonomy" id="3775"/>
    <lineage>
        <taxon>Eukaryota</taxon>
        <taxon>Viridiplantae</taxon>
        <taxon>Streptophyta</taxon>
        <taxon>Embryophyta</taxon>
        <taxon>Tracheophyta</taxon>
        <taxon>Spermatophyta</taxon>
        <taxon>Magnoliopsida</taxon>
        <taxon>eudicotyledons</taxon>
        <taxon>Gunneridae</taxon>
        <taxon>Pentapetalae</taxon>
        <taxon>rosids</taxon>
        <taxon>fabids</taxon>
        <taxon>Oxalidales</taxon>
        <taxon>Cephalotaceae</taxon>
        <taxon>Cephalotus</taxon>
    </lineage>
</organism>
<dbReference type="PANTHER" id="PTHR32096">
    <property type="entry name" value="WRKY TRANSCRIPTION FACTOR 30-RELATED-RELATED"/>
    <property type="match status" value="1"/>
</dbReference>
<sequence>MSEFVYMEGWDLQAVVRGCSTNDAAANMLDNNPSSFFAPLSLEQDHDFLLSFPEFCGSNTTSVFDELEDLYKPFYPMLQPHSPQTSLASSFSVANEEQEQKKQQPPVESDISATRNDIVTNAVKSKRRKNQNKMVVEQVTAEGLLSDKWAWRKYGQKPIKGSPYPRSYYRCSSSKGCLARKQVERDPTDPRFFIVTYTAEHSHTHPTRRNCLAGSTRNKSSTPKVSPHMTIPADTVASPTTPSMASTEDENVKKDEEQMLEDDQSNTSVMQDMMFSDDMYPSFEDMERLFINQY</sequence>
<feature type="region of interest" description="Disordered" evidence="7">
    <location>
        <begin position="86"/>
        <end position="114"/>
    </location>
</feature>
<dbReference type="GO" id="GO:0005634">
    <property type="term" value="C:nucleus"/>
    <property type="evidence" value="ECO:0007669"/>
    <property type="project" value="UniProtKB-SubCell"/>
</dbReference>
<evidence type="ECO:0000256" key="3">
    <source>
        <dbReference type="ARBA" id="ARBA00023125"/>
    </source>
</evidence>
<evidence type="ECO:0000256" key="2">
    <source>
        <dbReference type="ARBA" id="ARBA00023015"/>
    </source>
</evidence>
<dbReference type="STRING" id="3775.A0A1Q3C7T0"/>
<dbReference type="InterPro" id="IPR036576">
    <property type="entry name" value="WRKY_dom_sf"/>
</dbReference>
<evidence type="ECO:0000313" key="9">
    <source>
        <dbReference type="EMBL" id="GAV76133.1"/>
    </source>
</evidence>
<comment type="subcellular location">
    <subcellularLocation>
        <location evidence="1">Nucleus</location>
    </subcellularLocation>
</comment>
<evidence type="ECO:0000256" key="6">
    <source>
        <dbReference type="ARBA" id="ARBA00060761"/>
    </source>
</evidence>
<reference evidence="10" key="1">
    <citation type="submission" date="2016-04" db="EMBL/GenBank/DDBJ databases">
        <title>Cephalotus genome sequencing.</title>
        <authorList>
            <person name="Fukushima K."/>
            <person name="Hasebe M."/>
            <person name="Fang X."/>
        </authorList>
    </citation>
    <scope>NUCLEOTIDE SEQUENCE [LARGE SCALE GENOMIC DNA]</scope>
    <source>
        <strain evidence="10">cv. St1</strain>
    </source>
</reference>
<keyword evidence="2" id="KW-0805">Transcription regulation</keyword>
<dbReference type="Pfam" id="PF03106">
    <property type="entry name" value="WRKY"/>
    <property type="match status" value="1"/>
</dbReference>
<dbReference type="SMART" id="SM00774">
    <property type="entry name" value="WRKY"/>
    <property type="match status" value="1"/>
</dbReference>
<dbReference type="FunFam" id="2.20.25.80:FF:000007">
    <property type="entry name" value="WRKY transcription factor 22"/>
    <property type="match status" value="1"/>
</dbReference>
<keyword evidence="3" id="KW-0238">DNA-binding</keyword>
<dbReference type="InterPro" id="IPR003657">
    <property type="entry name" value="WRKY_dom"/>
</dbReference>
<dbReference type="Gene3D" id="2.20.25.80">
    <property type="entry name" value="WRKY domain"/>
    <property type="match status" value="1"/>
</dbReference>
<evidence type="ECO:0000259" key="8">
    <source>
        <dbReference type="PROSITE" id="PS50811"/>
    </source>
</evidence>
<comment type="similarity">
    <text evidence="6">Belongs to the WRKY group II-e family.</text>
</comment>